<comment type="caution">
    <text evidence="2">The sequence shown here is derived from an EMBL/GenBank/DDBJ whole genome shotgun (WGS) entry which is preliminary data.</text>
</comment>
<dbReference type="PANTHER" id="PTHR35179:SF1">
    <property type="entry name" value="INTEGRAL MEMBRANE PROTEIN"/>
    <property type="match status" value="1"/>
</dbReference>
<dbReference type="Proteomes" id="UP001175228">
    <property type="component" value="Unassembled WGS sequence"/>
</dbReference>
<keyword evidence="1" id="KW-0812">Transmembrane</keyword>
<feature type="transmembrane region" description="Helical" evidence="1">
    <location>
        <begin position="124"/>
        <end position="147"/>
    </location>
</feature>
<protein>
    <recommendedName>
        <fullName evidence="4">Integral membrane protein</fullName>
    </recommendedName>
</protein>
<proteinExistence type="predicted"/>
<feature type="transmembrane region" description="Helical" evidence="1">
    <location>
        <begin position="167"/>
        <end position="185"/>
    </location>
</feature>
<dbReference type="PANTHER" id="PTHR35179">
    <property type="entry name" value="PROTEIN CBG02620"/>
    <property type="match status" value="1"/>
</dbReference>
<feature type="transmembrane region" description="Helical" evidence="1">
    <location>
        <begin position="23"/>
        <end position="45"/>
    </location>
</feature>
<keyword evidence="1" id="KW-1133">Transmembrane helix</keyword>
<organism evidence="2 3">
    <name type="scientific">Armillaria luteobubalina</name>
    <dbReference type="NCBI Taxonomy" id="153913"/>
    <lineage>
        <taxon>Eukaryota</taxon>
        <taxon>Fungi</taxon>
        <taxon>Dikarya</taxon>
        <taxon>Basidiomycota</taxon>
        <taxon>Agaricomycotina</taxon>
        <taxon>Agaricomycetes</taxon>
        <taxon>Agaricomycetidae</taxon>
        <taxon>Agaricales</taxon>
        <taxon>Marasmiineae</taxon>
        <taxon>Physalacriaceae</taxon>
        <taxon>Armillaria</taxon>
    </lineage>
</organism>
<feature type="transmembrane region" description="Helical" evidence="1">
    <location>
        <begin position="85"/>
        <end position="112"/>
    </location>
</feature>
<name>A0AA39Q1Y5_9AGAR</name>
<evidence type="ECO:0000313" key="3">
    <source>
        <dbReference type="Proteomes" id="UP001175228"/>
    </source>
</evidence>
<keyword evidence="1" id="KW-0472">Membrane</keyword>
<evidence type="ECO:0000256" key="1">
    <source>
        <dbReference type="SAM" id="Phobius"/>
    </source>
</evidence>
<keyword evidence="3" id="KW-1185">Reference proteome</keyword>
<reference evidence="2" key="1">
    <citation type="submission" date="2023-06" db="EMBL/GenBank/DDBJ databases">
        <authorList>
            <consortium name="Lawrence Berkeley National Laboratory"/>
            <person name="Ahrendt S."/>
            <person name="Sahu N."/>
            <person name="Indic B."/>
            <person name="Wong-Bajracharya J."/>
            <person name="Merenyi Z."/>
            <person name="Ke H.-M."/>
            <person name="Monk M."/>
            <person name="Kocsube S."/>
            <person name="Drula E."/>
            <person name="Lipzen A."/>
            <person name="Balint B."/>
            <person name="Henrissat B."/>
            <person name="Andreopoulos B."/>
            <person name="Martin F.M."/>
            <person name="Harder C.B."/>
            <person name="Rigling D."/>
            <person name="Ford K.L."/>
            <person name="Foster G.D."/>
            <person name="Pangilinan J."/>
            <person name="Papanicolaou A."/>
            <person name="Barry K."/>
            <person name="LaButti K."/>
            <person name="Viragh M."/>
            <person name="Koriabine M."/>
            <person name="Yan M."/>
            <person name="Riley R."/>
            <person name="Champramary S."/>
            <person name="Plett K.L."/>
            <person name="Tsai I.J."/>
            <person name="Slot J."/>
            <person name="Sipos G."/>
            <person name="Plett J."/>
            <person name="Nagy L.G."/>
            <person name="Grigoriev I.V."/>
        </authorList>
    </citation>
    <scope>NUCLEOTIDE SEQUENCE</scope>
    <source>
        <strain evidence="2">HWK02</strain>
    </source>
</reference>
<evidence type="ECO:0008006" key="4">
    <source>
        <dbReference type="Google" id="ProtNLM"/>
    </source>
</evidence>
<feature type="transmembrane region" description="Helical" evidence="1">
    <location>
        <begin position="57"/>
        <end position="79"/>
    </location>
</feature>
<gene>
    <name evidence="2" type="ORF">EDD18DRAFT_282299</name>
</gene>
<feature type="transmembrane region" description="Helical" evidence="1">
    <location>
        <begin position="206"/>
        <end position="224"/>
    </location>
</feature>
<accession>A0AA39Q1Y5</accession>
<dbReference type="AlphaFoldDB" id="A0AA39Q1Y5"/>
<dbReference type="EMBL" id="JAUEPU010000019">
    <property type="protein sequence ID" value="KAK0494748.1"/>
    <property type="molecule type" value="Genomic_DNA"/>
</dbReference>
<sequence>MAVDVGFKTEHPFKPLDVTRGDLILGSIVFGFFFGFAINVAWSAIRETRRARRFSAYIFMIWLEIAADLGFAITAWGYLSGHFPPGIGVFLMVIICWICQVQCLMLIIVNRLCILYSEPRQRVFLKALVAGIVGCISIATGCIWIPAQLQISERYIWLNHWWDRVEKSIYLLLDLSLNLLFIRMVKTRLVQHGLKKYDKVMRFNEYIIIVSIGMDVLLLGTTFLRNTFVYCQFHPVVYIVKLQIEMTMSRAFLLLTSSPMNDSHIHQGLLIKVARSTGINVYNEEKGGITSDSLSGNKTTNHGGVAVQIQTQVFTHAEGPDEYELDRRDVKDQTLQLQEAESVNSSGEIIKVSPV</sequence>
<evidence type="ECO:0000313" key="2">
    <source>
        <dbReference type="EMBL" id="KAK0494748.1"/>
    </source>
</evidence>